<evidence type="ECO:0000313" key="1">
    <source>
        <dbReference type="EMBL" id="MPC10098.1"/>
    </source>
</evidence>
<comment type="caution">
    <text evidence="1">The sequence shown here is derived from an EMBL/GenBank/DDBJ whole genome shotgun (WGS) entry which is preliminary data.</text>
</comment>
<protein>
    <submittedName>
        <fullName evidence="1">Uncharacterized protein</fullName>
    </submittedName>
</protein>
<organism evidence="1 2">
    <name type="scientific">Portunus trituberculatus</name>
    <name type="common">Swimming crab</name>
    <name type="synonym">Neptunus trituberculatus</name>
    <dbReference type="NCBI Taxonomy" id="210409"/>
    <lineage>
        <taxon>Eukaryota</taxon>
        <taxon>Metazoa</taxon>
        <taxon>Ecdysozoa</taxon>
        <taxon>Arthropoda</taxon>
        <taxon>Crustacea</taxon>
        <taxon>Multicrustacea</taxon>
        <taxon>Malacostraca</taxon>
        <taxon>Eumalacostraca</taxon>
        <taxon>Eucarida</taxon>
        <taxon>Decapoda</taxon>
        <taxon>Pleocyemata</taxon>
        <taxon>Brachyura</taxon>
        <taxon>Eubrachyura</taxon>
        <taxon>Portunoidea</taxon>
        <taxon>Portunidae</taxon>
        <taxon>Portuninae</taxon>
        <taxon>Portunus</taxon>
    </lineage>
</organism>
<proteinExistence type="predicted"/>
<keyword evidence="2" id="KW-1185">Reference proteome</keyword>
<dbReference type="EMBL" id="VSRR010000100">
    <property type="protein sequence ID" value="MPC10098.1"/>
    <property type="molecule type" value="Genomic_DNA"/>
</dbReference>
<accession>A0A5B7CM00</accession>
<reference evidence="1 2" key="1">
    <citation type="submission" date="2019-05" db="EMBL/GenBank/DDBJ databases">
        <title>Another draft genome of Portunus trituberculatus and its Hox gene families provides insights of decapod evolution.</title>
        <authorList>
            <person name="Jeong J.-H."/>
            <person name="Song I."/>
            <person name="Kim S."/>
            <person name="Choi T."/>
            <person name="Kim D."/>
            <person name="Ryu S."/>
            <person name="Kim W."/>
        </authorList>
    </citation>
    <scope>NUCLEOTIDE SEQUENCE [LARGE SCALE GENOMIC DNA]</scope>
    <source>
        <tissue evidence="1">Muscle</tissue>
    </source>
</reference>
<sequence length="78" mass="9070">MPGRPPNHYIPQSDTARLKHRLETGRFQQRVVLFRGAHHPWLPGWERTFTFHHANTHQMNTGVADTVCHSLHQLIVTV</sequence>
<gene>
    <name evidence="1" type="ORF">E2C01_002726</name>
</gene>
<dbReference type="Proteomes" id="UP000324222">
    <property type="component" value="Unassembled WGS sequence"/>
</dbReference>
<dbReference type="AlphaFoldDB" id="A0A5B7CM00"/>
<evidence type="ECO:0000313" key="2">
    <source>
        <dbReference type="Proteomes" id="UP000324222"/>
    </source>
</evidence>
<name>A0A5B7CM00_PORTR</name>